<feature type="compositionally biased region" description="Acidic residues" evidence="1">
    <location>
        <begin position="46"/>
        <end position="61"/>
    </location>
</feature>
<feature type="compositionally biased region" description="Low complexity" evidence="1">
    <location>
        <begin position="966"/>
        <end position="985"/>
    </location>
</feature>
<sequence length="1397" mass="154330">MLEIYDTLSKLLGTMVSVSFQTMLQASPRLLKGLRQLLTRQRVEIDENPESPEGEGEEEASQEVANLQRSRGDLEDLEKAFAEIRLSLPDREGGEVMRAPPVTKLRFHALPVGKLKIQIATHHTDALVDGVAEITLLRRDFTTITGCTGRKKDLRKAKMEFGNENDSGAINRPTGGEEAGPSRRRRTTKRKLYIGLISGQVVGRGARKHMCRGPSPLRKGEGIYISSGSESEEERASVGEGGKADVGNKAQASDGEGAERCEQCESCHGESEGRQDVCDRREDREERGEGPHEEWSGHDSCEGRYPSFEEGYGGRAGIPYSYDPKNLTDGYSPIQTKEEEEVQEVIEISSGDEKDEISRPREERRPPIHQPREGAFRWEDEFGPTPKHWFQQWLSGIKHKWIIKARELAKAGMVATPLDFYSELFVWDLSRDDPQRGVSRISHKGVRKSVEGVVICYPCKGQKEVGEWGVADCYVSKKNGAKDASRGLRAFDKLQTIHSCQWKSVRALTRVMDELVAVPGHGVTEIQLVQLFYSAMPEPLRGHFFERSKESTMTYDTLSREVVTFKAQSMPTSTFWHKDLDKGQNWKGCTISGRVRAKDHLILTLDEGGMEKVPYSQIEWGLEEEDNGSGQGRTYAAVAAGGRPQGRGRGQGQGGRASGGRGRGAQGVGGKGNRQDGDDTAAAAKKKAEDAEQARRLALEQQRQHDEAATRATNEERNQRREKIFSGEQTLLTMAAEWRTEGENGKLEDSANKIALLLSHLTDLLATCITQQEDIHSLDDSLAQVQGRLQQLEQRPVAAPDASSSNTSDRLAALEMDIGSLKDDVQLQQTATQQLEQRICTTANTSSSEPRETAPKFDGQEIFCDSMKTDPVPWFHPVEDRVDDRRLTRSRALRVPHVYQALQPGDERRLQAERRACALASTRATANAAAREQAAAAARAAAMTSSAASSAALSGTYGTHLGMPLSSTSSTGTSGSTGSQQSTSQMAGSQFSPLTPRERELREIQQVERLRQQLEEDLKKATDRERDIKSRAARLDTLEADKAALEGLDETGLSNPLKVLKNNMLSLHAHVDSRLDFMQSTLDPILDALTRPGFRSPAQSPLPLSAMSGPFPVQAGTQPSGTSAAVSQTVASSSSGPAVGATPSQQQASPQPGQPQGQWYRKTLMKPPLAFSGEGKGEELNTWLRTVPVWVKAKRTLLEDEVVTAASYLEGDKKDEALDTWLTTVPMWVRAKRTLVEEEVITASSYLEGSAARWLNGLVASKGFDRNMGDWAQTHTLESFMDLVEAWWHNPQQAQIATDGLLKLDARKYKSLRELTTTVKRLIVVPGVEYNPQVLLTTFLRYLPTDIKNLLASEACREYHTFETFSKKALDLEAMLGSAQTPSTNGRKKKTPQEWKK</sequence>
<feature type="region of interest" description="Disordered" evidence="1">
    <location>
        <begin position="1377"/>
        <end position="1397"/>
    </location>
</feature>
<protein>
    <submittedName>
        <fullName evidence="2">Uncharacterized protein</fullName>
    </submittedName>
</protein>
<accession>A0A388L1J0</accession>
<feature type="region of interest" description="Disordered" evidence="1">
    <location>
        <begin position="964"/>
        <end position="998"/>
    </location>
</feature>
<feature type="compositionally biased region" description="Basic and acidic residues" evidence="1">
    <location>
        <begin position="257"/>
        <end position="302"/>
    </location>
</feature>
<keyword evidence="3" id="KW-1185">Reference proteome</keyword>
<feature type="region of interest" description="Disordered" evidence="1">
    <location>
        <begin position="640"/>
        <end position="723"/>
    </location>
</feature>
<feature type="region of interest" description="Disordered" evidence="1">
    <location>
        <begin position="163"/>
        <end position="189"/>
    </location>
</feature>
<dbReference type="Proteomes" id="UP000265515">
    <property type="component" value="Unassembled WGS sequence"/>
</dbReference>
<proteinExistence type="predicted"/>
<feature type="compositionally biased region" description="Low complexity" evidence="1">
    <location>
        <begin position="1120"/>
        <end position="1158"/>
    </location>
</feature>
<comment type="caution">
    <text evidence="2">The sequence shown here is derived from an EMBL/GenBank/DDBJ whole genome shotgun (WGS) entry which is preliminary data.</text>
</comment>
<evidence type="ECO:0000256" key="1">
    <source>
        <dbReference type="SAM" id="MobiDB-lite"/>
    </source>
</evidence>
<gene>
    <name evidence="2" type="ORF">CBR_g21916</name>
</gene>
<feature type="compositionally biased region" description="Gly residues" evidence="1">
    <location>
        <begin position="643"/>
        <end position="672"/>
    </location>
</feature>
<evidence type="ECO:0000313" key="2">
    <source>
        <dbReference type="EMBL" id="GBG76167.1"/>
    </source>
</evidence>
<organism evidence="2 3">
    <name type="scientific">Chara braunii</name>
    <name type="common">Braun's stonewort</name>
    <dbReference type="NCBI Taxonomy" id="69332"/>
    <lineage>
        <taxon>Eukaryota</taxon>
        <taxon>Viridiplantae</taxon>
        <taxon>Streptophyta</taxon>
        <taxon>Charophyceae</taxon>
        <taxon>Charales</taxon>
        <taxon>Characeae</taxon>
        <taxon>Chara</taxon>
    </lineage>
</organism>
<evidence type="ECO:0000313" key="3">
    <source>
        <dbReference type="Proteomes" id="UP000265515"/>
    </source>
</evidence>
<feature type="region of interest" description="Disordered" evidence="1">
    <location>
        <begin position="1097"/>
        <end position="1159"/>
    </location>
</feature>
<feature type="region of interest" description="Disordered" evidence="1">
    <location>
        <begin position="205"/>
        <end position="302"/>
    </location>
</feature>
<dbReference type="Gramene" id="GBG76167">
    <property type="protein sequence ID" value="GBG76167"/>
    <property type="gene ID" value="CBR_g21916"/>
</dbReference>
<name>A0A388L1J0_CHABU</name>
<reference evidence="2 3" key="1">
    <citation type="journal article" date="2018" name="Cell">
        <title>The Chara Genome: Secondary Complexity and Implications for Plant Terrestrialization.</title>
        <authorList>
            <person name="Nishiyama T."/>
            <person name="Sakayama H."/>
            <person name="Vries J.D."/>
            <person name="Buschmann H."/>
            <person name="Saint-Marcoux D."/>
            <person name="Ullrich K.K."/>
            <person name="Haas F.B."/>
            <person name="Vanderstraeten L."/>
            <person name="Becker D."/>
            <person name="Lang D."/>
            <person name="Vosolsobe S."/>
            <person name="Rombauts S."/>
            <person name="Wilhelmsson P.K.I."/>
            <person name="Janitza P."/>
            <person name="Kern R."/>
            <person name="Heyl A."/>
            <person name="Rumpler F."/>
            <person name="Villalobos L.I.A.C."/>
            <person name="Clay J.M."/>
            <person name="Skokan R."/>
            <person name="Toyoda A."/>
            <person name="Suzuki Y."/>
            <person name="Kagoshima H."/>
            <person name="Schijlen E."/>
            <person name="Tajeshwar N."/>
            <person name="Catarino B."/>
            <person name="Hetherington A.J."/>
            <person name="Saltykova A."/>
            <person name="Bonnot C."/>
            <person name="Breuninger H."/>
            <person name="Symeonidi A."/>
            <person name="Radhakrishnan G.V."/>
            <person name="Van Nieuwerburgh F."/>
            <person name="Deforce D."/>
            <person name="Chang C."/>
            <person name="Karol K.G."/>
            <person name="Hedrich R."/>
            <person name="Ulvskov P."/>
            <person name="Glockner G."/>
            <person name="Delwiche C.F."/>
            <person name="Petrasek J."/>
            <person name="Van de Peer Y."/>
            <person name="Friml J."/>
            <person name="Beilby M."/>
            <person name="Dolan L."/>
            <person name="Kohara Y."/>
            <person name="Sugano S."/>
            <person name="Fujiyama A."/>
            <person name="Delaux P.-M."/>
            <person name="Quint M."/>
            <person name="TheiBen G."/>
            <person name="Hagemann M."/>
            <person name="Harholt J."/>
            <person name="Dunand C."/>
            <person name="Zachgo S."/>
            <person name="Langdale J."/>
            <person name="Maumus F."/>
            <person name="Straeten D.V.D."/>
            <person name="Gould S.B."/>
            <person name="Rensing S.A."/>
        </authorList>
    </citation>
    <scope>NUCLEOTIDE SEQUENCE [LARGE SCALE GENOMIC DNA]</scope>
    <source>
        <strain evidence="2 3">S276</strain>
    </source>
</reference>
<feature type="compositionally biased region" description="Basic and acidic residues" evidence="1">
    <location>
        <begin position="686"/>
        <end position="723"/>
    </location>
</feature>
<feature type="compositionally biased region" description="Basic and acidic residues" evidence="1">
    <location>
        <begin position="356"/>
        <end position="373"/>
    </location>
</feature>
<dbReference type="EMBL" id="BFEA01000239">
    <property type="protein sequence ID" value="GBG76167.1"/>
    <property type="molecule type" value="Genomic_DNA"/>
</dbReference>
<feature type="region of interest" description="Disordered" evidence="1">
    <location>
        <begin position="42"/>
        <end position="68"/>
    </location>
</feature>
<feature type="region of interest" description="Disordered" evidence="1">
    <location>
        <begin position="348"/>
        <end position="373"/>
    </location>
</feature>